<protein>
    <submittedName>
        <fullName evidence="1">Uncharacterized protein</fullName>
    </submittedName>
</protein>
<accession>A0A918YNM1</accession>
<dbReference type="Proteomes" id="UP000655443">
    <property type="component" value="Unassembled WGS sequence"/>
</dbReference>
<dbReference type="AlphaFoldDB" id="A0A918YNM1"/>
<evidence type="ECO:0000313" key="2">
    <source>
        <dbReference type="Proteomes" id="UP000655443"/>
    </source>
</evidence>
<dbReference type="EMBL" id="BMVG01000019">
    <property type="protein sequence ID" value="GHE09207.1"/>
    <property type="molecule type" value="Genomic_DNA"/>
</dbReference>
<keyword evidence="2" id="KW-1185">Reference proteome</keyword>
<reference evidence="1" key="1">
    <citation type="journal article" date="2014" name="Int. J. Syst. Evol. Microbiol.">
        <title>Complete genome sequence of Corynebacterium casei LMG S-19264T (=DSM 44701T), isolated from a smear-ripened cheese.</title>
        <authorList>
            <consortium name="US DOE Joint Genome Institute (JGI-PGF)"/>
            <person name="Walter F."/>
            <person name="Albersmeier A."/>
            <person name="Kalinowski J."/>
            <person name="Ruckert C."/>
        </authorList>
    </citation>
    <scope>NUCLEOTIDE SEQUENCE</scope>
    <source>
        <strain evidence="1">JCM 4714</strain>
    </source>
</reference>
<sequence length="116" mass="12241">MPYDTSLVPARLLTLATDTATALGPEWSVTGLLSTAILVHPFGLRIQLRLHADGLRISALTAMSSTPGNPDEIRATAPITEATGHKAAELIHTRVLPPLGQRDAHAALRLLSLPPA</sequence>
<comment type="caution">
    <text evidence="1">The sequence shown here is derived from an EMBL/GenBank/DDBJ whole genome shotgun (WGS) entry which is preliminary data.</text>
</comment>
<gene>
    <name evidence="1" type="ORF">GCM10010339_60690</name>
</gene>
<organism evidence="1 2">
    <name type="scientific">Streptomyces alanosinicus</name>
    <dbReference type="NCBI Taxonomy" id="68171"/>
    <lineage>
        <taxon>Bacteria</taxon>
        <taxon>Bacillati</taxon>
        <taxon>Actinomycetota</taxon>
        <taxon>Actinomycetes</taxon>
        <taxon>Kitasatosporales</taxon>
        <taxon>Streptomycetaceae</taxon>
        <taxon>Streptomyces</taxon>
    </lineage>
</organism>
<name>A0A918YNM1_9ACTN</name>
<proteinExistence type="predicted"/>
<dbReference type="RefSeq" id="WP_189956810.1">
    <property type="nucleotide sequence ID" value="NZ_BMVG01000019.1"/>
</dbReference>
<reference evidence="1" key="2">
    <citation type="submission" date="2020-09" db="EMBL/GenBank/DDBJ databases">
        <authorList>
            <person name="Sun Q."/>
            <person name="Ohkuma M."/>
        </authorList>
    </citation>
    <scope>NUCLEOTIDE SEQUENCE</scope>
    <source>
        <strain evidence="1">JCM 4714</strain>
    </source>
</reference>
<evidence type="ECO:0000313" key="1">
    <source>
        <dbReference type="EMBL" id="GHE09207.1"/>
    </source>
</evidence>